<dbReference type="SUPFAM" id="SSF144083">
    <property type="entry name" value="Magnesium transport protein CorA, transmembrane region"/>
    <property type="match status" value="1"/>
</dbReference>
<dbReference type="EMBL" id="KN846958">
    <property type="protein sequence ID" value="KIW69468.1"/>
    <property type="molecule type" value="Genomic_DNA"/>
</dbReference>
<keyword evidence="8" id="KW-1185">Reference proteome</keyword>
<evidence type="ECO:0000313" key="7">
    <source>
        <dbReference type="EMBL" id="KIW69468.1"/>
    </source>
</evidence>
<comment type="subcellular location">
    <subcellularLocation>
        <location evidence="1">Membrane</location>
        <topology evidence="1">Multi-pass membrane protein</topology>
    </subcellularLocation>
</comment>
<sequence>MTSLPLTAGAKEPGVATDEISSGLLPVRSDHNDTLFDVLNISRSAHELQIGKPERRSLELDNLIEALCSGPPWKSLQGCRRHECIEQIHWDGAKILADPRLSPLYKEHFQPYMANCLEVLECWSYDGVTTVRRDHNFRLVRLDDNNQQDKPGEFEARLRSWLRRQGQYNALKPEESGALKGGIRLVMCDRPNAAARMTINRDAFEAIEAEFHLHEETLPAFLREAGSFLMQKVTGKNGETTKVQIVVKVAQHMEIANHLLSLTYDVARNWTDAFICGDGILFERLCDGGRWGLGRQQEQLVAPLISTPDLWTKPLLLPALILHVSERRMLRAFASIRKRGVEVEDRLGVAWVGWPRDGRKPSSWPLDIDVKWSTRELHSLLPRVQFMLDKSAWQASFARWLLEAGDKLAADPSLNKETASEELRGTVESVASGFEAMHEYFEIRRGRLQSHIDLLFHVVAQRDALTNLEVASSTKQDSISMSTFTFITAIFLPPTFVATLFSMSMFDWSNGDRSSGHVSDKFWIFWAIAVPLTATTILCWYLWYRHTYQEWQGKFGRHRLDKRAGHDAIGSDEGVTSKPKDKQHLLFKRRRDDSIGRRNPAASV</sequence>
<dbReference type="Proteomes" id="UP000054266">
    <property type="component" value="Unassembled WGS sequence"/>
</dbReference>
<dbReference type="HOGENOM" id="CLU_031640_0_0_1"/>
<feature type="region of interest" description="Disordered" evidence="5">
    <location>
        <begin position="568"/>
        <end position="604"/>
    </location>
</feature>
<dbReference type="AlphaFoldDB" id="A0A0D2FMS8"/>
<proteinExistence type="predicted"/>
<evidence type="ECO:0000256" key="6">
    <source>
        <dbReference type="SAM" id="Phobius"/>
    </source>
</evidence>
<evidence type="ECO:0000256" key="4">
    <source>
        <dbReference type="ARBA" id="ARBA00023136"/>
    </source>
</evidence>
<keyword evidence="3 6" id="KW-1133">Transmembrane helix</keyword>
<keyword evidence="4 6" id="KW-0472">Membrane</keyword>
<accession>A0A0D2FMS8</accession>
<name>A0A0D2FMS8_9EURO</name>
<feature type="transmembrane region" description="Helical" evidence="6">
    <location>
        <begin position="484"/>
        <end position="503"/>
    </location>
</feature>
<evidence type="ECO:0000256" key="1">
    <source>
        <dbReference type="ARBA" id="ARBA00004141"/>
    </source>
</evidence>
<reference evidence="7 8" key="1">
    <citation type="submission" date="2015-01" db="EMBL/GenBank/DDBJ databases">
        <title>The Genome Sequence of Capronia semiimmersa CBS27337.</title>
        <authorList>
            <consortium name="The Broad Institute Genomics Platform"/>
            <person name="Cuomo C."/>
            <person name="de Hoog S."/>
            <person name="Gorbushina A."/>
            <person name="Stielow B."/>
            <person name="Teixiera M."/>
            <person name="Abouelleil A."/>
            <person name="Chapman S.B."/>
            <person name="Priest M."/>
            <person name="Young S.K."/>
            <person name="Wortman J."/>
            <person name="Nusbaum C."/>
            <person name="Birren B."/>
        </authorList>
    </citation>
    <scope>NUCLEOTIDE SEQUENCE [LARGE SCALE GENOMIC DNA]</scope>
    <source>
        <strain evidence="7 8">CBS 27337</strain>
    </source>
</reference>
<dbReference type="STRING" id="5601.A0A0D2FMS8"/>
<evidence type="ECO:0000256" key="5">
    <source>
        <dbReference type="SAM" id="MobiDB-lite"/>
    </source>
</evidence>
<dbReference type="InterPro" id="IPR045863">
    <property type="entry name" value="CorA_TM1_TM2"/>
</dbReference>
<evidence type="ECO:0000256" key="3">
    <source>
        <dbReference type="ARBA" id="ARBA00022989"/>
    </source>
</evidence>
<gene>
    <name evidence="7" type="ORF">PV04_05344</name>
</gene>
<dbReference type="Gene3D" id="1.20.58.340">
    <property type="entry name" value="Magnesium transport protein CorA, transmembrane region"/>
    <property type="match status" value="1"/>
</dbReference>
<evidence type="ECO:0000313" key="8">
    <source>
        <dbReference type="Proteomes" id="UP000054266"/>
    </source>
</evidence>
<feature type="transmembrane region" description="Helical" evidence="6">
    <location>
        <begin position="523"/>
        <end position="544"/>
    </location>
</feature>
<protein>
    <submittedName>
        <fullName evidence="7">Uncharacterized protein</fullName>
    </submittedName>
</protein>
<dbReference type="GO" id="GO:0016020">
    <property type="term" value="C:membrane"/>
    <property type="evidence" value="ECO:0007669"/>
    <property type="project" value="UniProtKB-SubCell"/>
</dbReference>
<evidence type="ECO:0000256" key="2">
    <source>
        <dbReference type="ARBA" id="ARBA00022692"/>
    </source>
</evidence>
<feature type="compositionally biased region" description="Basic and acidic residues" evidence="5">
    <location>
        <begin position="578"/>
        <end position="596"/>
    </location>
</feature>
<organism evidence="7 8">
    <name type="scientific">Phialophora macrospora</name>
    <dbReference type="NCBI Taxonomy" id="1851006"/>
    <lineage>
        <taxon>Eukaryota</taxon>
        <taxon>Fungi</taxon>
        <taxon>Dikarya</taxon>
        <taxon>Ascomycota</taxon>
        <taxon>Pezizomycotina</taxon>
        <taxon>Eurotiomycetes</taxon>
        <taxon>Chaetothyriomycetidae</taxon>
        <taxon>Chaetothyriales</taxon>
        <taxon>Herpotrichiellaceae</taxon>
        <taxon>Phialophora</taxon>
    </lineage>
</organism>
<keyword evidence="2 6" id="KW-0812">Transmembrane</keyword>